<gene>
    <name evidence="2" type="ORF">SPARVUS_LOCUS16724809</name>
</gene>
<comment type="caution">
    <text evidence="2">The sequence shown here is derived from an EMBL/GenBank/DDBJ whole genome shotgun (WGS) entry which is preliminary data.</text>
</comment>
<dbReference type="InterPro" id="IPR026971">
    <property type="entry name" value="CND1/NCAPD3"/>
</dbReference>
<organism evidence="2 3">
    <name type="scientific">Staurois parvus</name>
    <dbReference type="NCBI Taxonomy" id="386267"/>
    <lineage>
        <taxon>Eukaryota</taxon>
        <taxon>Metazoa</taxon>
        <taxon>Chordata</taxon>
        <taxon>Craniata</taxon>
        <taxon>Vertebrata</taxon>
        <taxon>Euteleostomi</taxon>
        <taxon>Amphibia</taxon>
        <taxon>Batrachia</taxon>
        <taxon>Anura</taxon>
        <taxon>Neobatrachia</taxon>
        <taxon>Ranoidea</taxon>
        <taxon>Ranidae</taxon>
        <taxon>Staurois</taxon>
    </lineage>
</organism>
<name>A0ABN9HUL1_9NEOB</name>
<evidence type="ECO:0000313" key="3">
    <source>
        <dbReference type="Proteomes" id="UP001162483"/>
    </source>
</evidence>
<keyword evidence="3" id="KW-1185">Reference proteome</keyword>
<sequence length="191" mass="21287">MSDTQQFDHESMVRYLFTLGDAAQLCPARVEKRVLMLVQSILASLPEQQGSVGSENEDVPHSQSQSQPQLQSQSQLQTQSQPSSQPLSQFRGSRMPPLVRAHAFITLGKLCLQHEDLAKKCIPALARELEVSDDMAIRNNVIIVICDLCASDTQPWWTDTSPMCLCVLETKIHSFGGKRSSCLPTYSRRSL</sequence>
<dbReference type="InterPro" id="IPR016024">
    <property type="entry name" value="ARM-type_fold"/>
</dbReference>
<evidence type="ECO:0000256" key="1">
    <source>
        <dbReference type="SAM" id="MobiDB-lite"/>
    </source>
</evidence>
<protein>
    <submittedName>
        <fullName evidence="2">Uncharacterized protein</fullName>
    </submittedName>
</protein>
<dbReference type="SUPFAM" id="SSF48371">
    <property type="entry name" value="ARM repeat"/>
    <property type="match status" value="1"/>
</dbReference>
<evidence type="ECO:0000313" key="2">
    <source>
        <dbReference type="EMBL" id="CAI9624608.1"/>
    </source>
</evidence>
<feature type="region of interest" description="Disordered" evidence="1">
    <location>
        <begin position="48"/>
        <end position="92"/>
    </location>
</feature>
<accession>A0ABN9HUL1</accession>
<dbReference type="PANTHER" id="PTHR14222">
    <property type="entry name" value="CONDENSIN"/>
    <property type="match status" value="1"/>
</dbReference>
<proteinExistence type="predicted"/>
<feature type="compositionally biased region" description="Low complexity" evidence="1">
    <location>
        <begin position="62"/>
        <end position="89"/>
    </location>
</feature>
<dbReference type="PANTHER" id="PTHR14222:SF1">
    <property type="entry name" value="CONDENSIN-2 COMPLEX SUBUNIT D3"/>
    <property type="match status" value="1"/>
</dbReference>
<reference evidence="2" key="1">
    <citation type="submission" date="2023-05" db="EMBL/GenBank/DDBJ databases">
        <authorList>
            <person name="Stuckert A."/>
        </authorList>
    </citation>
    <scope>NUCLEOTIDE SEQUENCE</scope>
</reference>
<dbReference type="Proteomes" id="UP001162483">
    <property type="component" value="Unassembled WGS sequence"/>
</dbReference>
<dbReference type="EMBL" id="CATNWA010021963">
    <property type="protein sequence ID" value="CAI9624608.1"/>
    <property type="molecule type" value="Genomic_DNA"/>
</dbReference>